<evidence type="ECO:0000259" key="1">
    <source>
        <dbReference type="PROSITE" id="PS50936"/>
    </source>
</evidence>
<dbReference type="InterPro" id="IPR027417">
    <property type="entry name" value="P-loop_NTPase"/>
</dbReference>
<dbReference type="NCBIfam" id="TIGR00157">
    <property type="entry name" value="ribosome small subunit-dependent GTPase A"/>
    <property type="match status" value="1"/>
</dbReference>
<name>A0A520N6I9_9GAMM</name>
<proteinExistence type="predicted"/>
<dbReference type="InterPro" id="IPR004881">
    <property type="entry name" value="Ribosome_biogen_GTPase_RsgA"/>
</dbReference>
<evidence type="ECO:0000313" key="2">
    <source>
        <dbReference type="EMBL" id="RZO29111.1"/>
    </source>
</evidence>
<sequence>MKKVQTGQVIEFYSNSCLVKTKSGKLNCLAIKNIVVGDYVEVEIIQDSKKHLGNIIKINNRSSVLSKKNGNKDKLFAANITHVGILVTPEPKTSSEFIDKWILKSIFSGIEPFIINNKIDINSDDEYMNKLSVYRDIDMKVINCSAKFEDNLEELQKFLENKCVLFVGNSGAGKSTLSSKIIGQKLKTNELSNNQGVHTTSVSSLYELPNNIKIIDSPGMRDIELIEYSKDELISGFVEIHESSKRCKYNDCNHINNDGCNVIKDVINGVISKSRYNNFIKFRDN</sequence>
<dbReference type="Proteomes" id="UP000315283">
    <property type="component" value="Unassembled WGS sequence"/>
</dbReference>
<protein>
    <submittedName>
        <fullName evidence="2">Ribosome small subunit-dependent GTPase A</fullName>
    </submittedName>
</protein>
<dbReference type="PANTHER" id="PTHR32120:SF11">
    <property type="entry name" value="SMALL RIBOSOMAL SUBUNIT BIOGENESIS GTPASE RSGA 1, MITOCHONDRIAL-RELATED"/>
    <property type="match status" value="1"/>
</dbReference>
<dbReference type="GO" id="GO:0003924">
    <property type="term" value="F:GTPase activity"/>
    <property type="evidence" value="ECO:0007669"/>
    <property type="project" value="InterPro"/>
</dbReference>
<dbReference type="SUPFAM" id="SSF52540">
    <property type="entry name" value="P-loop containing nucleoside triphosphate hydrolases"/>
    <property type="match status" value="1"/>
</dbReference>
<dbReference type="Gene3D" id="1.10.40.50">
    <property type="entry name" value="Probable gtpase engc, domain 3"/>
    <property type="match status" value="1"/>
</dbReference>
<dbReference type="Gene3D" id="3.40.50.300">
    <property type="entry name" value="P-loop containing nucleotide triphosphate hydrolases"/>
    <property type="match status" value="1"/>
</dbReference>
<dbReference type="CDD" id="cd01854">
    <property type="entry name" value="YjeQ_EngC"/>
    <property type="match status" value="1"/>
</dbReference>
<feature type="domain" description="EngC GTPase" evidence="1">
    <location>
        <begin position="78"/>
        <end position="221"/>
    </location>
</feature>
<dbReference type="InterPro" id="IPR010914">
    <property type="entry name" value="RsgA_GTPase_dom"/>
</dbReference>
<dbReference type="Pfam" id="PF03193">
    <property type="entry name" value="RsgA_GTPase"/>
    <property type="match status" value="1"/>
</dbReference>
<accession>A0A520N6I9</accession>
<gene>
    <name evidence="2" type="primary">rsgA</name>
    <name evidence="2" type="ORF">EVA97_00750</name>
</gene>
<evidence type="ECO:0000313" key="3">
    <source>
        <dbReference type="Proteomes" id="UP000315283"/>
    </source>
</evidence>
<dbReference type="PANTHER" id="PTHR32120">
    <property type="entry name" value="SMALL RIBOSOMAL SUBUNIT BIOGENESIS GTPASE RSGA"/>
    <property type="match status" value="1"/>
</dbReference>
<dbReference type="PROSITE" id="PS50936">
    <property type="entry name" value="ENGC_GTPASE"/>
    <property type="match status" value="1"/>
</dbReference>
<reference evidence="2 3" key="1">
    <citation type="submission" date="2019-02" db="EMBL/GenBank/DDBJ databases">
        <title>Prokaryotic population dynamics and viral predation in marine succession experiment using metagenomics: the confinement effect.</title>
        <authorList>
            <person name="Haro-Moreno J.M."/>
            <person name="Rodriguez-Valera F."/>
            <person name="Lopez-Perez M."/>
        </authorList>
    </citation>
    <scope>NUCLEOTIDE SEQUENCE [LARGE SCALE GENOMIC DNA]</scope>
    <source>
        <strain evidence="2">MED-G164</strain>
    </source>
</reference>
<dbReference type="GO" id="GO:0005525">
    <property type="term" value="F:GTP binding"/>
    <property type="evidence" value="ECO:0007669"/>
    <property type="project" value="InterPro"/>
</dbReference>
<dbReference type="EMBL" id="SHBJ01000003">
    <property type="protein sequence ID" value="RZO29111.1"/>
    <property type="molecule type" value="Genomic_DNA"/>
</dbReference>
<comment type="caution">
    <text evidence="2">The sequence shown here is derived from an EMBL/GenBank/DDBJ whole genome shotgun (WGS) entry which is preliminary data.</text>
</comment>
<organism evidence="2 3">
    <name type="scientific">SAR86 cluster bacterium</name>
    <dbReference type="NCBI Taxonomy" id="2030880"/>
    <lineage>
        <taxon>Bacteria</taxon>
        <taxon>Pseudomonadati</taxon>
        <taxon>Pseudomonadota</taxon>
        <taxon>Gammaproteobacteria</taxon>
        <taxon>SAR86 cluster</taxon>
    </lineage>
</organism>
<dbReference type="AlphaFoldDB" id="A0A520N6I9"/>